<dbReference type="PANTHER" id="PTHR41390:SF1">
    <property type="entry name" value="NADH-UBIQUINONE OXIDOREDUCTASE 213 KDA SUBUNIT"/>
    <property type="match status" value="1"/>
</dbReference>
<feature type="region of interest" description="Disordered" evidence="1">
    <location>
        <begin position="214"/>
        <end position="235"/>
    </location>
</feature>
<feature type="compositionally biased region" description="Low complexity" evidence="1">
    <location>
        <begin position="1"/>
        <end position="11"/>
    </location>
</feature>
<dbReference type="OrthoDB" id="5565730at2759"/>
<organism evidence="2 3">
    <name type="scientific">Niveomyces insectorum RCEF 264</name>
    <dbReference type="NCBI Taxonomy" id="1081102"/>
    <lineage>
        <taxon>Eukaryota</taxon>
        <taxon>Fungi</taxon>
        <taxon>Dikarya</taxon>
        <taxon>Ascomycota</taxon>
        <taxon>Pezizomycotina</taxon>
        <taxon>Sordariomycetes</taxon>
        <taxon>Hypocreomycetidae</taxon>
        <taxon>Hypocreales</taxon>
        <taxon>Cordycipitaceae</taxon>
        <taxon>Niveomyces</taxon>
    </lineage>
</organism>
<sequence>MSRSDPSGSSSRAKPATAPQQLPPGVAAILGPSLQVGFGAGTVGLFVGAASGIVRSAAPVLFSLVTGAQCTDGRGQLTGDGPASRATALAALAGSNAASPTAHTTGSRDKVKASALGGASAGFVGGLLRGPRNVLPALAVCSLFGAGGQAVVNALPSPTQNGGAAKTSWLDSKWIPVEHLSDEEYAKLINDKMLRLKVEMAMIDDNIAKLKAAKEEANAATKAPPTPRSESTHDA</sequence>
<dbReference type="AlphaFoldDB" id="A0A167Z4F2"/>
<dbReference type="PANTHER" id="PTHR41390">
    <property type="entry name" value="CHROMOSOME 7, WHOLE GENOME SHOTGUN SEQUENCE"/>
    <property type="match status" value="1"/>
</dbReference>
<evidence type="ECO:0000313" key="3">
    <source>
        <dbReference type="Proteomes" id="UP000076874"/>
    </source>
</evidence>
<dbReference type="EMBL" id="AZHD01000002">
    <property type="protein sequence ID" value="OAA67073.1"/>
    <property type="molecule type" value="Genomic_DNA"/>
</dbReference>
<evidence type="ECO:0000256" key="1">
    <source>
        <dbReference type="SAM" id="MobiDB-lite"/>
    </source>
</evidence>
<dbReference type="Proteomes" id="UP000076874">
    <property type="component" value="Unassembled WGS sequence"/>
</dbReference>
<name>A0A167Z4F2_9HYPO</name>
<reference evidence="2 3" key="1">
    <citation type="journal article" date="2016" name="Genome Biol. Evol.">
        <title>Divergent and convergent evolution of fungal pathogenicity.</title>
        <authorList>
            <person name="Shang Y."/>
            <person name="Xiao G."/>
            <person name="Zheng P."/>
            <person name="Cen K."/>
            <person name="Zhan S."/>
            <person name="Wang C."/>
        </authorList>
    </citation>
    <scope>NUCLEOTIDE SEQUENCE [LARGE SCALE GENOMIC DNA]</scope>
    <source>
        <strain evidence="2 3">RCEF 264</strain>
    </source>
</reference>
<dbReference type="STRING" id="1081102.A0A167Z4F2"/>
<protein>
    <submittedName>
        <fullName evidence="2">Uncharacterized protein</fullName>
    </submittedName>
</protein>
<accession>A0A167Z4F2</accession>
<proteinExistence type="predicted"/>
<feature type="region of interest" description="Disordered" evidence="1">
    <location>
        <begin position="1"/>
        <end position="24"/>
    </location>
</feature>
<keyword evidence="3" id="KW-1185">Reference proteome</keyword>
<gene>
    <name evidence="2" type="ORF">SPI_01649</name>
</gene>
<evidence type="ECO:0000313" key="2">
    <source>
        <dbReference type="EMBL" id="OAA67073.1"/>
    </source>
</evidence>
<comment type="caution">
    <text evidence="2">The sequence shown here is derived from an EMBL/GenBank/DDBJ whole genome shotgun (WGS) entry which is preliminary data.</text>
</comment>